<dbReference type="PROSITE" id="PS01031">
    <property type="entry name" value="SHSP"/>
    <property type="match status" value="1"/>
</dbReference>
<protein>
    <submittedName>
        <fullName evidence="3">HSP20 family protein</fullName>
    </submittedName>
</protein>
<sequence>MSGYFFRNDLLSEFERMQRQMATLFDLPSSLRATRSAFPQVNIGATDESIEVVAFAPGMEAGDFEVSIDKGLLTVSGERKAAVEPSAEGRRRYAQERFHGSFRRTVELPDNADPDKVSATYVNGCLVISIGKREASKPRSITVQ</sequence>
<dbReference type="OrthoDB" id="5295562at2"/>
<evidence type="ECO:0000256" key="2">
    <source>
        <dbReference type="RuleBase" id="RU003616"/>
    </source>
</evidence>
<dbReference type="GeneID" id="98342559"/>
<dbReference type="CDD" id="cd06464">
    <property type="entry name" value="ACD_sHsps-like"/>
    <property type="match status" value="1"/>
</dbReference>
<dbReference type="Gene3D" id="2.60.40.790">
    <property type="match status" value="1"/>
</dbReference>
<dbReference type="AlphaFoldDB" id="A0A316F4K2"/>
<comment type="caution">
    <text evidence="3">The sequence shown here is derived from an EMBL/GenBank/DDBJ whole genome shotgun (WGS) entry which is preliminary data.</text>
</comment>
<dbReference type="RefSeq" id="WP_109585369.1">
    <property type="nucleotide sequence ID" value="NZ_CAJPUX010000004.1"/>
</dbReference>
<organism evidence="3 4">
    <name type="scientific">Cupriavidus plantarum</name>
    <dbReference type="NCBI Taxonomy" id="942865"/>
    <lineage>
        <taxon>Bacteria</taxon>
        <taxon>Pseudomonadati</taxon>
        <taxon>Pseudomonadota</taxon>
        <taxon>Betaproteobacteria</taxon>
        <taxon>Burkholderiales</taxon>
        <taxon>Burkholderiaceae</taxon>
        <taxon>Cupriavidus</taxon>
    </lineage>
</organism>
<dbReference type="InterPro" id="IPR008978">
    <property type="entry name" value="HSP20-like_chaperone"/>
</dbReference>
<dbReference type="EMBL" id="QGGT01000009">
    <property type="protein sequence ID" value="PWK31544.1"/>
    <property type="molecule type" value="Genomic_DNA"/>
</dbReference>
<dbReference type="Pfam" id="PF00011">
    <property type="entry name" value="HSP20"/>
    <property type="match status" value="1"/>
</dbReference>
<dbReference type="InterPro" id="IPR002068">
    <property type="entry name" value="A-crystallin/Hsp20_dom"/>
</dbReference>
<gene>
    <name evidence="3" type="ORF">C7419_1091</name>
</gene>
<proteinExistence type="inferred from homology"/>
<name>A0A316F4K2_9BURK</name>
<evidence type="ECO:0000256" key="1">
    <source>
        <dbReference type="PROSITE-ProRule" id="PRU00285"/>
    </source>
</evidence>
<dbReference type="PANTHER" id="PTHR11527">
    <property type="entry name" value="HEAT-SHOCK PROTEIN 20 FAMILY MEMBER"/>
    <property type="match status" value="1"/>
</dbReference>
<dbReference type="InterPro" id="IPR031107">
    <property type="entry name" value="Small_HSP"/>
</dbReference>
<evidence type="ECO:0000313" key="4">
    <source>
        <dbReference type="Proteomes" id="UP000245754"/>
    </source>
</evidence>
<dbReference type="SUPFAM" id="SSF49764">
    <property type="entry name" value="HSP20-like chaperones"/>
    <property type="match status" value="1"/>
</dbReference>
<comment type="similarity">
    <text evidence="1 2">Belongs to the small heat shock protein (HSP20) family.</text>
</comment>
<dbReference type="Proteomes" id="UP000245754">
    <property type="component" value="Unassembled WGS sequence"/>
</dbReference>
<keyword evidence="4" id="KW-1185">Reference proteome</keyword>
<evidence type="ECO:0000313" key="3">
    <source>
        <dbReference type="EMBL" id="PWK31544.1"/>
    </source>
</evidence>
<accession>A0A316F4K2</accession>
<reference evidence="3 4" key="1">
    <citation type="submission" date="2018-05" db="EMBL/GenBank/DDBJ databases">
        <title>Genomic Encyclopedia of Type Strains, Phase IV (KMG-V): Genome sequencing to study the core and pangenomes of soil and plant-associated prokaryotes.</title>
        <authorList>
            <person name="Whitman W."/>
        </authorList>
    </citation>
    <scope>NUCLEOTIDE SEQUENCE [LARGE SCALE GENOMIC DNA]</scope>
    <source>
        <strain evidence="3 4">SLV-132</strain>
    </source>
</reference>